<keyword evidence="1" id="KW-0175">Coiled coil</keyword>
<evidence type="ECO:0000313" key="3">
    <source>
        <dbReference type="Proteomes" id="UP000614216"/>
    </source>
</evidence>
<organism evidence="2 3">
    <name type="scientific">Fulvivirga marina</name>
    <dbReference type="NCBI Taxonomy" id="2494733"/>
    <lineage>
        <taxon>Bacteria</taxon>
        <taxon>Pseudomonadati</taxon>
        <taxon>Bacteroidota</taxon>
        <taxon>Cytophagia</taxon>
        <taxon>Cytophagales</taxon>
        <taxon>Fulvivirgaceae</taxon>
        <taxon>Fulvivirga</taxon>
    </lineage>
</organism>
<name>A0A937FZ34_9BACT</name>
<comment type="caution">
    <text evidence="2">The sequence shown here is derived from an EMBL/GenBank/DDBJ whole genome shotgun (WGS) entry which is preliminary data.</text>
</comment>
<feature type="coiled-coil region" evidence="1">
    <location>
        <begin position="15"/>
        <end position="42"/>
    </location>
</feature>
<proteinExistence type="predicted"/>
<keyword evidence="3" id="KW-1185">Reference proteome</keyword>
<evidence type="ECO:0000313" key="2">
    <source>
        <dbReference type="EMBL" id="MBL6448765.1"/>
    </source>
</evidence>
<dbReference type="Proteomes" id="UP000614216">
    <property type="component" value="Unassembled WGS sequence"/>
</dbReference>
<protein>
    <submittedName>
        <fullName evidence="2">Uncharacterized protein</fullName>
    </submittedName>
</protein>
<dbReference type="AlphaFoldDB" id="A0A937FZ34"/>
<evidence type="ECO:0000256" key="1">
    <source>
        <dbReference type="SAM" id="Coils"/>
    </source>
</evidence>
<dbReference type="RefSeq" id="WP_202858305.1">
    <property type="nucleotide sequence ID" value="NZ_JAEUGD010000065.1"/>
</dbReference>
<dbReference type="EMBL" id="JAEUGD010000065">
    <property type="protein sequence ID" value="MBL6448765.1"/>
    <property type="molecule type" value="Genomic_DNA"/>
</dbReference>
<accession>A0A937FZ34</accession>
<sequence>MEKKKLREQIMSACIEQQQALMDDFSKRIKMLLSEIRELSRKQTDSKPVITQEILEEVDLLNDALIFVQLEMNRLRYLQSVSYMNHQEVELGAIVITNIHTIFISSSIDPFNLNGKKITCISTEDTIFNQMKGKRKGEICFLDQRPYVIRDIF</sequence>
<reference evidence="2" key="1">
    <citation type="submission" date="2021-01" db="EMBL/GenBank/DDBJ databases">
        <title>Fulvivirga kasyanovii gen. nov., sp nov., a novel member of the phylum Bacteroidetes isolated from seawater in a mussel farm.</title>
        <authorList>
            <person name="Zhao L.-H."/>
            <person name="Wang Z.-J."/>
        </authorList>
    </citation>
    <scope>NUCLEOTIDE SEQUENCE</scope>
    <source>
        <strain evidence="2">29W222</strain>
    </source>
</reference>
<gene>
    <name evidence="2" type="ORF">JMN32_20805</name>
</gene>